<protein>
    <recommendedName>
        <fullName evidence="4">DUF4492 domain-containing protein</fullName>
    </recommendedName>
</protein>
<keyword evidence="1" id="KW-1133">Transmembrane helix</keyword>
<dbReference type="AlphaFoldDB" id="A0A1H7HVU6"/>
<gene>
    <name evidence="2" type="ORF">SAMN05192542_102439</name>
</gene>
<organism evidence="2 3">
    <name type="scientific">Paraburkholderia caballeronis</name>
    <dbReference type="NCBI Taxonomy" id="416943"/>
    <lineage>
        <taxon>Bacteria</taxon>
        <taxon>Pseudomonadati</taxon>
        <taxon>Pseudomonadota</taxon>
        <taxon>Betaproteobacteria</taxon>
        <taxon>Burkholderiales</taxon>
        <taxon>Burkholderiaceae</taxon>
        <taxon>Paraburkholderia</taxon>
    </lineage>
</organism>
<sequence>MISTSEPPARPPAAPRARFLRWVRGPTFARDIVFVLVFKLVLLTALKYAFFNHPQAENMSMPPAEVARAILSVPAPDTPQGDHHAH</sequence>
<evidence type="ECO:0000313" key="2">
    <source>
        <dbReference type="EMBL" id="SEK54244.1"/>
    </source>
</evidence>
<name>A0A1H7HVU6_9BURK</name>
<feature type="transmembrane region" description="Helical" evidence="1">
    <location>
        <begin position="32"/>
        <end position="51"/>
    </location>
</feature>
<dbReference type="InterPro" id="IPR054636">
    <property type="entry name" value="CydP"/>
</dbReference>
<keyword evidence="3" id="KW-1185">Reference proteome</keyword>
<dbReference type="OrthoDB" id="9101846at2"/>
<keyword evidence="1" id="KW-0472">Membrane</keyword>
<proteinExistence type="predicted"/>
<dbReference type="STRING" id="416943.SAMN05445871_3242"/>
<dbReference type="NCBIfam" id="NF045611">
    <property type="entry name" value="small_CydP"/>
    <property type="match status" value="1"/>
</dbReference>
<evidence type="ECO:0000256" key="1">
    <source>
        <dbReference type="SAM" id="Phobius"/>
    </source>
</evidence>
<dbReference type="RefSeq" id="WP_090546478.1">
    <property type="nucleotide sequence ID" value="NZ_FNSR01000001.1"/>
</dbReference>
<keyword evidence="1" id="KW-0812">Transmembrane</keyword>
<dbReference type="Proteomes" id="UP000199120">
    <property type="component" value="Unassembled WGS sequence"/>
</dbReference>
<evidence type="ECO:0000313" key="3">
    <source>
        <dbReference type="Proteomes" id="UP000199120"/>
    </source>
</evidence>
<dbReference type="EMBL" id="FOAJ01000002">
    <property type="protein sequence ID" value="SEK54244.1"/>
    <property type="molecule type" value="Genomic_DNA"/>
</dbReference>
<reference evidence="3" key="1">
    <citation type="submission" date="2016-10" db="EMBL/GenBank/DDBJ databases">
        <authorList>
            <person name="Varghese N."/>
            <person name="Submissions S."/>
        </authorList>
    </citation>
    <scope>NUCLEOTIDE SEQUENCE [LARGE SCALE GENOMIC DNA]</scope>
    <source>
        <strain evidence="3">LMG 26416</strain>
    </source>
</reference>
<evidence type="ECO:0008006" key="4">
    <source>
        <dbReference type="Google" id="ProtNLM"/>
    </source>
</evidence>
<accession>A0A1H7HVU6</accession>